<evidence type="ECO:0000256" key="4">
    <source>
        <dbReference type="ARBA" id="ARBA00022630"/>
    </source>
</evidence>
<reference evidence="12 13" key="1">
    <citation type="submission" date="2018-04" db="EMBL/GenBank/DDBJ databases">
        <title>Genomic Encyclopedia of Archaeal and Bacterial Type Strains, Phase II (KMG-II): from individual species to whole genera.</title>
        <authorList>
            <person name="Goeker M."/>
        </authorList>
    </citation>
    <scope>NUCLEOTIDE SEQUENCE [LARGE SCALE GENOMIC DNA]</scope>
    <source>
        <strain evidence="12 13">DSM 100977</strain>
    </source>
</reference>
<comment type="catalytic activity">
    <reaction evidence="10">
        <text>L-threonyl-[protein] + FAD = FMN-L-threonyl-[protein] + AMP + H(+)</text>
        <dbReference type="Rhea" id="RHEA:36847"/>
        <dbReference type="Rhea" id="RHEA-COMP:11060"/>
        <dbReference type="Rhea" id="RHEA-COMP:11061"/>
        <dbReference type="ChEBI" id="CHEBI:15378"/>
        <dbReference type="ChEBI" id="CHEBI:30013"/>
        <dbReference type="ChEBI" id="CHEBI:57692"/>
        <dbReference type="ChEBI" id="CHEBI:74257"/>
        <dbReference type="ChEBI" id="CHEBI:456215"/>
        <dbReference type="EC" id="2.7.1.180"/>
    </reaction>
</comment>
<dbReference type="EMBL" id="QBKS01000002">
    <property type="protein sequence ID" value="PTX54662.1"/>
    <property type="molecule type" value="Genomic_DNA"/>
</dbReference>
<evidence type="ECO:0000256" key="8">
    <source>
        <dbReference type="ARBA" id="ARBA00022842"/>
    </source>
</evidence>
<sequence length="291" mass="31283">MTFSRRRFLTISAAVALTPRSAFAERWQGHAFGAEVSLTIRGPKEVAGPALQDALSALRDVERLFSLYDPASDLSRLNAYGRLHNPDARFLELMHGAQAAFDLTNGLFDPTVQPLWKALAKGQDADAVRGLVGWERIQFDAAWVQLGPGQALTFNGIAQGFATDIVAEILASHGLQDVLINIGEYRARGGPWKLALRDPTYGEMGTRTLGTGAIATSSPLATTLGAQGHILHRSAQPLWSTVSVEAPSATLADSLSTAMVLATRDEIDTIRDKADLTRVTLVDHSGDLITL</sequence>
<dbReference type="InterPro" id="IPR003374">
    <property type="entry name" value="ApbE-like_sf"/>
</dbReference>
<keyword evidence="7" id="KW-0274">FAD</keyword>
<evidence type="ECO:0000256" key="1">
    <source>
        <dbReference type="ARBA" id="ARBA00001946"/>
    </source>
</evidence>
<evidence type="ECO:0000256" key="11">
    <source>
        <dbReference type="SAM" id="SignalP"/>
    </source>
</evidence>
<dbReference type="OrthoDB" id="9778595at2"/>
<feature type="signal peptide" evidence="11">
    <location>
        <begin position="1"/>
        <end position="24"/>
    </location>
</feature>
<evidence type="ECO:0000256" key="2">
    <source>
        <dbReference type="ARBA" id="ARBA00011955"/>
    </source>
</evidence>
<keyword evidence="5" id="KW-0808">Transferase</keyword>
<accession>A0A2T6BF14</accession>
<evidence type="ECO:0000256" key="5">
    <source>
        <dbReference type="ARBA" id="ARBA00022679"/>
    </source>
</evidence>
<dbReference type="Pfam" id="PF02424">
    <property type="entry name" value="ApbE"/>
    <property type="match status" value="1"/>
</dbReference>
<evidence type="ECO:0000256" key="9">
    <source>
        <dbReference type="ARBA" id="ARBA00031306"/>
    </source>
</evidence>
<evidence type="ECO:0000256" key="10">
    <source>
        <dbReference type="ARBA" id="ARBA00048540"/>
    </source>
</evidence>
<protein>
    <recommendedName>
        <fullName evidence="3">FAD:protein FMN transferase</fullName>
        <ecNumber evidence="2">2.7.1.180</ecNumber>
    </recommendedName>
    <alternativeName>
        <fullName evidence="9">Flavin transferase</fullName>
    </alternativeName>
</protein>
<gene>
    <name evidence="12" type="ORF">C8N43_3480</name>
</gene>
<dbReference type="AlphaFoldDB" id="A0A2T6BF14"/>
<dbReference type="InterPro" id="IPR024932">
    <property type="entry name" value="ApbE"/>
</dbReference>
<keyword evidence="4" id="KW-0285">Flavoprotein</keyword>
<keyword evidence="11" id="KW-0732">Signal</keyword>
<dbReference type="SUPFAM" id="SSF143631">
    <property type="entry name" value="ApbE-like"/>
    <property type="match status" value="1"/>
</dbReference>
<comment type="cofactor">
    <cofactor evidence="1">
        <name>Mg(2+)</name>
        <dbReference type="ChEBI" id="CHEBI:18420"/>
    </cofactor>
</comment>
<evidence type="ECO:0000256" key="3">
    <source>
        <dbReference type="ARBA" id="ARBA00016337"/>
    </source>
</evidence>
<dbReference type="PROSITE" id="PS51318">
    <property type="entry name" value="TAT"/>
    <property type="match status" value="1"/>
</dbReference>
<dbReference type="RefSeq" id="WP_107846972.1">
    <property type="nucleotide sequence ID" value="NZ_QBKS01000002.1"/>
</dbReference>
<dbReference type="GO" id="GO:0016740">
    <property type="term" value="F:transferase activity"/>
    <property type="evidence" value="ECO:0007669"/>
    <property type="project" value="UniProtKB-KW"/>
</dbReference>
<dbReference type="InterPro" id="IPR006311">
    <property type="entry name" value="TAT_signal"/>
</dbReference>
<keyword evidence="6" id="KW-0479">Metal-binding</keyword>
<dbReference type="PANTHER" id="PTHR30040:SF2">
    <property type="entry name" value="FAD:PROTEIN FMN TRANSFERASE"/>
    <property type="match status" value="1"/>
</dbReference>
<dbReference type="PANTHER" id="PTHR30040">
    <property type="entry name" value="THIAMINE BIOSYNTHESIS LIPOPROTEIN APBE"/>
    <property type="match status" value="1"/>
</dbReference>
<evidence type="ECO:0000313" key="12">
    <source>
        <dbReference type="EMBL" id="PTX54662.1"/>
    </source>
</evidence>
<proteinExistence type="predicted"/>
<keyword evidence="12" id="KW-0449">Lipoprotein</keyword>
<organism evidence="12 13">
    <name type="scientific">Litoreibacter ponti</name>
    <dbReference type="NCBI Taxonomy" id="1510457"/>
    <lineage>
        <taxon>Bacteria</taxon>
        <taxon>Pseudomonadati</taxon>
        <taxon>Pseudomonadota</taxon>
        <taxon>Alphaproteobacteria</taxon>
        <taxon>Rhodobacterales</taxon>
        <taxon>Roseobacteraceae</taxon>
        <taxon>Litoreibacter</taxon>
    </lineage>
</organism>
<dbReference type="Proteomes" id="UP000243978">
    <property type="component" value="Unassembled WGS sequence"/>
</dbReference>
<dbReference type="EC" id="2.7.1.180" evidence="2"/>
<dbReference type="Gene3D" id="3.10.520.10">
    <property type="entry name" value="ApbE-like domains"/>
    <property type="match status" value="1"/>
</dbReference>
<evidence type="ECO:0000256" key="7">
    <source>
        <dbReference type="ARBA" id="ARBA00022827"/>
    </source>
</evidence>
<feature type="chain" id="PRO_5039912427" description="FAD:protein FMN transferase" evidence="11">
    <location>
        <begin position="25"/>
        <end position="291"/>
    </location>
</feature>
<keyword evidence="13" id="KW-1185">Reference proteome</keyword>
<evidence type="ECO:0000313" key="13">
    <source>
        <dbReference type="Proteomes" id="UP000243978"/>
    </source>
</evidence>
<evidence type="ECO:0000256" key="6">
    <source>
        <dbReference type="ARBA" id="ARBA00022723"/>
    </source>
</evidence>
<keyword evidence="8" id="KW-0460">Magnesium</keyword>
<dbReference type="GO" id="GO:0046872">
    <property type="term" value="F:metal ion binding"/>
    <property type="evidence" value="ECO:0007669"/>
    <property type="project" value="UniProtKB-KW"/>
</dbReference>
<comment type="caution">
    <text evidence="12">The sequence shown here is derived from an EMBL/GenBank/DDBJ whole genome shotgun (WGS) entry which is preliminary data.</text>
</comment>
<name>A0A2T6BF14_9RHOB</name>